<dbReference type="PRINTS" id="PR00150">
    <property type="entry name" value="PEPCARBXLASE"/>
</dbReference>
<evidence type="ECO:0000256" key="2">
    <source>
        <dbReference type="ARBA" id="ARBA00022419"/>
    </source>
</evidence>
<keyword evidence="4" id="KW-1185">Reference proteome</keyword>
<protein>
    <recommendedName>
        <fullName evidence="2">Phosphoenolpyruvate carboxylase</fullName>
    </recommendedName>
</protein>
<dbReference type="PANTHER" id="PTHR30523:SF6">
    <property type="entry name" value="PHOSPHOENOLPYRUVATE CARBOXYLASE"/>
    <property type="match status" value="1"/>
</dbReference>
<keyword evidence="3" id="KW-0456">Lyase</keyword>
<comment type="function">
    <text evidence="1">Forms oxaloacetate, a four-carbon dicarboxylic acid source for the tricarboxylic acid cycle.</text>
</comment>
<organism evidence="3 4">
    <name type="scientific">Echinicola jeungdonensis</name>
    <dbReference type="NCBI Taxonomy" id="709343"/>
    <lineage>
        <taxon>Bacteria</taxon>
        <taxon>Pseudomonadati</taxon>
        <taxon>Bacteroidota</taxon>
        <taxon>Cytophagia</taxon>
        <taxon>Cytophagales</taxon>
        <taxon>Cyclobacteriaceae</taxon>
        <taxon>Echinicola</taxon>
    </lineage>
</organism>
<dbReference type="Pfam" id="PF00311">
    <property type="entry name" value="PEPcase"/>
    <property type="match status" value="2"/>
</dbReference>
<evidence type="ECO:0000313" key="3">
    <source>
        <dbReference type="EMBL" id="MFB9212147.1"/>
    </source>
</evidence>
<accession>A0ABV5J5P0</accession>
<dbReference type="GO" id="GO:0008964">
    <property type="term" value="F:phosphoenolpyruvate carboxylase activity"/>
    <property type="evidence" value="ECO:0007669"/>
    <property type="project" value="UniProtKB-EC"/>
</dbReference>
<evidence type="ECO:0000313" key="4">
    <source>
        <dbReference type="Proteomes" id="UP001589654"/>
    </source>
</evidence>
<dbReference type="InterPro" id="IPR021135">
    <property type="entry name" value="PEP_COase"/>
</dbReference>
<proteinExistence type="predicted"/>
<dbReference type="EMBL" id="JBHMEW010000058">
    <property type="protein sequence ID" value="MFB9212147.1"/>
    <property type="molecule type" value="Genomic_DNA"/>
</dbReference>
<dbReference type="PANTHER" id="PTHR30523">
    <property type="entry name" value="PHOSPHOENOLPYRUVATE CARBOXYLASE"/>
    <property type="match status" value="1"/>
</dbReference>
<evidence type="ECO:0000256" key="1">
    <source>
        <dbReference type="ARBA" id="ARBA00003670"/>
    </source>
</evidence>
<dbReference type="SUPFAM" id="SSF51621">
    <property type="entry name" value="Phosphoenolpyruvate/pyruvate domain"/>
    <property type="match status" value="1"/>
</dbReference>
<dbReference type="RefSeq" id="WP_290249606.1">
    <property type="nucleotide sequence ID" value="NZ_JAUFQT010000002.1"/>
</dbReference>
<gene>
    <name evidence="3" type="ORF">ACFFUR_10035</name>
</gene>
<name>A0ABV5J5P0_9BACT</name>
<reference evidence="3 4" key="1">
    <citation type="submission" date="2024-09" db="EMBL/GenBank/DDBJ databases">
        <authorList>
            <person name="Sun Q."/>
            <person name="Mori K."/>
        </authorList>
    </citation>
    <scope>NUCLEOTIDE SEQUENCE [LARGE SCALE GENOMIC DNA]</scope>
    <source>
        <strain evidence="3 4">CECT 7682</strain>
    </source>
</reference>
<dbReference type="Proteomes" id="UP001589654">
    <property type="component" value="Unassembled WGS sequence"/>
</dbReference>
<comment type="caution">
    <text evidence="3">The sequence shown here is derived from an EMBL/GenBank/DDBJ whole genome shotgun (WGS) entry which is preliminary data.</text>
</comment>
<dbReference type="InterPro" id="IPR015813">
    <property type="entry name" value="Pyrv/PenolPyrv_kinase-like_dom"/>
</dbReference>
<sequence>MHNNYQTEVAKRFTIYNSLFLDLPFDNIYRTGTLLPILTTSCQKGFENKKTPKEIIDQFFDDLMPSTNVKERQSLLFQFVQYVERQVVLFDSIEDAAFEKINDVKGKGSMNALISRAESDKKKEALIEKLKTFSIRLTLTAHPTQFYPGNVLAIITDLESAIRNNDLGNIDLLLRQLGKTAFINKEKPSPYDEAVSLCWFLENVFYKSIPDILVRVLRKLDIPLNEWDNPNLLRVGFWPGGDRDGNPYVTHDITESVASKLQETILKCLYRDLRKVRRRLTFKKVEPLMIEAEKGIYNTLYGGKKVFRSKEDLLKVLEEVREMINKHHEGLFVDLLDEFILKVKVFGFYFASMDMRQDSRKHEALWKEIIQVLEGPEGLKKYEAASEDEKIEKILSIKELPNTSDLNDEFHQEMLKSIASIKDVQKNNGEEGLHRYIISNSQSALHILQVYQLNKLILGKEGDLKLDIVPLFETIDDLAAAPGIMQQLYKNDIYKAHLKSRKGKQSIMLGFSDGTKDGGYIRANWSILRAKEELTKVSRNNEVSVVFFDGRGGPPARGGGNMHNFYASLGDQVENEEIQVTIQGQTISANYGKQVSCTYNLEQLLSAGLENHLYPSVENRLTDEQRELIDEMADISYQSYKEFKSHPQFVPYLEKVTPLKFFGKTNIGSRPLKRSKGEGMKFEDLRAIPFVGSWAQMKQNIPGFYGVGKAIEEMEKKGKIEQVKKLYNDSLFFKSLLGNSMQSLAKSFYPSTAYLKDSDSYGDFWNLMYEEYKRSYDKILEISNLNELLSDNSVSKESIEIREKIVLPLITIQQYAIQTMLENGKEDAVLQNLILRTMFGIINAARNAA</sequence>